<evidence type="ECO:0000256" key="1">
    <source>
        <dbReference type="SAM" id="SignalP"/>
    </source>
</evidence>
<evidence type="ECO:0000313" key="3">
    <source>
        <dbReference type="Proteomes" id="UP000631034"/>
    </source>
</evidence>
<sequence>MFHTPVSRSALSGLLFGAAALFASAVFAPATAEARDYRIKLGSFSTSLSERDANGAQLTGIFQKYDNKKDLLHLVAGKKAGSDSWLTEVFTAPVPSGSNQEFSDSYSFSLKTGATLSLTLSLGAQSLDVADKTLIVRLTRADGTQDVRTAGTHNTSLHVFSNLAAGDYTMSIAGAYGAEGKSLDLTGYRVSYDASMSFGEPVGDVPLPGALVLLGTALAGAGVTARRKAKAAKAEA</sequence>
<proteinExistence type="predicted"/>
<gene>
    <name evidence="2" type="ORF">IHV25_04475</name>
</gene>
<organism evidence="2 3">
    <name type="scientific">Phaeovibrio sulfidiphilus</name>
    <dbReference type="NCBI Taxonomy" id="1220600"/>
    <lineage>
        <taxon>Bacteria</taxon>
        <taxon>Pseudomonadati</taxon>
        <taxon>Pseudomonadota</taxon>
        <taxon>Alphaproteobacteria</taxon>
        <taxon>Rhodospirillales</taxon>
        <taxon>Rhodospirillaceae</taxon>
        <taxon>Phaeovibrio</taxon>
    </lineage>
</organism>
<evidence type="ECO:0008006" key="4">
    <source>
        <dbReference type="Google" id="ProtNLM"/>
    </source>
</evidence>
<evidence type="ECO:0000313" key="2">
    <source>
        <dbReference type="EMBL" id="MBE1236901.1"/>
    </source>
</evidence>
<reference evidence="2" key="1">
    <citation type="submission" date="2020-10" db="EMBL/GenBank/DDBJ databases">
        <title>Genome sequence of the unusual species of purple photosynthetic bacteria, Phaeovibrio sulfidiphilus DSM 23193, type strain.</title>
        <authorList>
            <person name="Kyndt J.A."/>
            <person name="Meyer T.E."/>
        </authorList>
    </citation>
    <scope>NUCLEOTIDE SEQUENCE</scope>
    <source>
        <strain evidence="2">DSM 23193</strain>
    </source>
</reference>
<feature type="chain" id="PRO_5035276322" description="PEP-CTERM protein-sorting domain-containing protein" evidence="1">
    <location>
        <begin position="29"/>
        <end position="236"/>
    </location>
</feature>
<comment type="caution">
    <text evidence="2">The sequence shown here is derived from an EMBL/GenBank/DDBJ whole genome shotgun (WGS) entry which is preliminary data.</text>
</comment>
<dbReference type="EMBL" id="JACZHT010000002">
    <property type="protein sequence ID" value="MBE1236901.1"/>
    <property type="molecule type" value="Genomic_DNA"/>
</dbReference>
<accession>A0A8J7CVZ3</accession>
<keyword evidence="1" id="KW-0732">Signal</keyword>
<name>A0A8J7CVZ3_9PROT</name>
<dbReference type="RefSeq" id="WP_192533900.1">
    <property type="nucleotide sequence ID" value="NZ_JACZHT010000002.1"/>
</dbReference>
<dbReference type="AlphaFoldDB" id="A0A8J7CVZ3"/>
<keyword evidence="3" id="KW-1185">Reference proteome</keyword>
<feature type="signal peptide" evidence="1">
    <location>
        <begin position="1"/>
        <end position="28"/>
    </location>
</feature>
<protein>
    <recommendedName>
        <fullName evidence="4">PEP-CTERM protein-sorting domain-containing protein</fullName>
    </recommendedName>
</protein>
<dbReference type="Proteomes" id="UP000631034">
    <property type="component" value="Unassembled WGS sequence"/>
</dbReference>